<keyword evidence="4" id="KW-1185">Reference proteome</keyword>
<dbReference type="PROSITE" id="PS50921">
    <property type="entry name" value="ANTAR"/>
    <property type="match status" value="1"/>
</dbReference>
<comment type="caution">
    <text evidence="3">The sequence shown here is derived from an EMBL/GenBank/DDBJ whole genome shotgun (WGS) entry which is preliminary data.</text>
</comment>
<organism evidence="3 4">
    <name type="scientific">Arthrobacter oryzae</name>
    <dbReference type="NCBI Taxonomy" id="409290"/>
    <lineage>
        <taxon>Bacteria</taxon>
        <taxon>Bacillati</taxon>
        <taxon>Actinomycetota</taxon>
        <taxon>Actinomycetes</taxon>
        <taxon>Micrococcales</taxon>
        <taxon>Micrococcaceae</taxon>
        <taxon>Arthrobacter</taxon>
    </lineage>
</organism>
<evidence type="ECO:0000313" key="3">
    <source>
        <dbReference type="EMBL" id="RNL57972.1"/>
    </source>
</evidence>
<reference evidence="3 4" key="1">
    <citation type="submission" date="2018-10" db="EMBL/GenBank/DDBJ databases">
        <title>Genome sequencing of Arthrobacter oryzae TNB02.</title>
        <authorList>
            <person name="Cho Y.-J."/>
            <person name="Cho A."/>
            <person name="Kim O.-S."/>
        </authorList>
    </citation>
    <scope>NUCLEOTIDE SEQUENCE [LARGE SCALE GENOMIC DNA]</scope>
    <source>
        <strain evidence="3 4">TNB02</strain>
    </source>
</reference>
<sequence>MSTLRALQTYSSALGSGDCLAGTFRYDVTSGALQWSEEIYRIHGYVRGEIVPTVDLLISHQHPDDRDRCRENLEKVSRVGGFFASYHRLIDARRREHRVLTAGAAAPDDDGGPLVIDGFIIDLTTTVQLETDRTAREAIAGAMGTRVVIEQAKGILMGILGIGSDAAFERLSAYSQQHNIKIARAAAAIIRLANDTHEPATLHRFVRALDGVHGTSGRSEPCS</sequence>
<dbReference type="Gene3D" id="3.30.450.20">
    <property type="entry name" value="PAS domain"/>
    <property type="match status" value="1"/>
</dbReference>
<evidence type="ECO:0000313" key="4">
    <source>
        <dbReference type="Proteomes" id="UP000273807"/>
    </source>
</evidence>
<feature type="domain" description="PAS" evidence="1">
    <location>
        <begin position="24"/>
        <end position="80"/>
    </location>
</feature>
<proteinExistence type="predicted"/>
<name>A0A3N0C518_9MICC</name>
<evidence type="ECO:0000259" key="1">
    <source>
        <dbReference type="PROSITE" id="PS50112"/>
    </source>
</evidence>
<dbReference type="SUPFAM" id="SSF55785">
    <property type="entry name" value="PYP-like sensor domain (PAS domain)"/>
    <property type="match status" value="1"/>
</dbReference>
<evidence type="ECO:0000259" key="2">
    <source>
        <dbReference type="PROSITE" id="PS50921"/>
    </source>
</evidence>
<dbReference type="RefSeq" id="WP_123254453.1">
    <property type="nucleotide sequence ID" value="NZ_RBED01000071.1"/>
</dbReference>
<dbReference type="SMART" id="SM01012">
    <property type="entry name" value="ANTAR"/>
    <property type="match status" value="1"/>
</dbReference>
<dbReference type="OrthoDB" id="3787288at2"/>
<dbReference type="SUPFAM" id="SSF52172">
    <property type="entry name" value="CheY-like"/>
    <property type="match status" value="1"/>
</dbReference>
<feature type="domain" description="ANTAR" evidence="2">
    <location>
        <begin position="129"/>
        <end position="190"/>
    </location>
</feature>
<dbReference type="Gene3D" id="1.10.10.10">
    <property type="entry name" value="Winged helix-like DNA-binding domain superfamily/Winged helix DNA-binding domain"/>
    <property type="match status" value="1"/>
</dbReference>
<dbReference type="InterPro" id="IPR036388">
    <property type="entry name" value="WH-like_DNA-bd_sf"/>
</dbReference>
<protein>
    <submittedName>
        <fullName evidence="3">ANTAR domain-containing protein</fullName>
    </submittedName>
</protein>
<dbReference type="InterPro" id="IPR011006">
    <property type="entry name" value="CheY-like_superfamily"/>
</dbReference>
<dbReference type="CDD" id="cd00130">
    <property type="entry name" value="PAS"/>
    <property type="match status" value="1"/>
</dbReference>
<dbReference type="PROSITE" id="PS50112">
    <property type="entry name" value="PAS"/>
    <property type="match status" value="1"/>
</dbReference>
<dbReference type="InterPro" id="IPR035965">
    <property type="entry name" value="PAS-like_dom_sf"/>
</dbReference>
<dbReference type="InterPro" id="IPR013655">
    <property type="entry name" value="PAS_fold_3"/>
</dbReference>
<dbReference type="Proteomes" id="UP000273807">
    <property type="component" value="Unassembled WGS sequence"/>
</dbReference>
<dbReference type="Pfam" id="PF08447">
    <property type="entry name" value="PAS_3"/>
    <property type="match status" value="1"/>
</dbReference>
<dbReference type="InterPro" id="IPR005561">
    <property type="entry name" value="ANTAR"/>
</dbReference>
<dbReference type="EMBL" id="RBED01000071">
    <property type="protein sequence ID" value="RNL57972.1"/>
    <property type="molecule type" value="Genomic_DNA"/>
</dbReference>
<dbReference type="GO" id="GO:0003723">
    <property type="term" value="F:RNA binding"/>
    <property type="evidence" value="ECO:0007669"/>
    <property type="project" value="InterPro"/>
</dbReference>
<dbReference type="AlphaFoldDB" id="A0A3N0C518"/>
<gene>
    <name evidence="3" type="ORF">D7003_05040</name>
</gene>
<accession>A0A3N0C518</accession>
<dbReference type="InterPro" id="IPR000014">
    <property type="entry name" value="PAS"/>
</dbReference>
<dbReference type="Pfam" id="PF03861">
    <property type="entry name" value="ANTAR"/>
    <property type="match status" value="1"/>
</dbReference>